<dbReference type="Proteomes" id="UP000231152">
    <property type="component" value="Unassembled WGS sequence"/>
</dbReference>
<evidence type="ECO:0000256" key="2">
    <source>
        <dbReference type="SAM" id="SignalP"/>
    </source>
</evidence>
<organism evidence="3 4">
    <name type="scientific">Candidatus Uhrbacteria bacterium CG10_big_fil_rev_8_21_14_0_10_48_11</name>
    <dbReference type="NCBI Taxonomy" id="1975037"/>
    <lineage>
        <taxon>Bacteria</taxon>
        <taxon>Candidatus Uhriibacteriota</taxon>
    </lineage>
</organism>
<feature type="transmembrane region" description="Helical" evidence="1">
    <location>
        <begin position="67"/>
        <end position="92"/>
    </location>
</feature>
<gene>
    <name evidence="3" type="ORF">COV04_02125</name>
</gene>
<feature type="transmembrane region" description="Helical" evidence="1">
    <location>
        <begin position="113"/>
        <end position="133"/>
    </location>
</feature>
<feature type="chain" id="PRO_5014753868" evidence="2">
    <location>
        <begin position="26"/>
        <end position="141"/>
    </location>
</feature>
<keyword evidence="2" id="KW-0732">Signal</keyword>
<dbReference type="AlphaFoldDB" id="A0A2M8LEQ3"/>
<evidence type="ECO:0000313" key="4">
    <source>
        <dbReference type="Proteomes" id="UP000231152"/>
    </source>
</evidence>
<protein>
    <submittedName>
        <fullName evidence="3">Uncharacterized protein</fullName>
    </submittedName>
</protein>
<dbReference type="EMBL" id="PFET01000008">
    <property type="protein sequence ID" value="PJE75931.1"/>
    <property type="molecule type" value="Genomic_DNA"/>
</dbReference>
<proteinExistence type="predicted"/>
<sequence>MKKATKQIFYAITLFFASLPVGTSAATTGANGLPGLIQNSYQEVANSAGLRTGATTDKITPLEIFGLYLNILVGFIGVLFIVQVVHGGILWMTAGGNEEQVEHARKKMISATIGAAVMFGSYILTYFILSQIASTTDIVGF</sequence>
<keyword evidence="1" id="KW-0812">Transmembrane</keyword>
<feature type="signal peptide" evidence="2">
    <location>
        <begin position="1"/>
        <end position="25"/>
    </location>
</feature>
<comment type="caution">
    <text evidence="3">The sequence shown here is derived from an EMBL/GenBank/DDBJ whole genome shotgun (WGS) entry which is preliminary data.</text>
</comment>
<reference evidence="3 4" key="1">
    <citation type="submission" date="2017-09" db="EMBL/GenBank/DDBJ databases">
        <title>Depth-based differentiation of microbial function through sediment-hosted aquifers and enrichment of novel symbionts in the deep terrestrial subsurface.</title>
        <authorList>
            <person name="Probst A.J."/>
            <person name="Ladd B."/>
            <person name="Jarett J.K."/>
            <person name="Geller-Mcgrath D.E."/>
            <person name="Sieber C.M."/>
            <person name="Emerson J.B."/>
            <person name="Anantharaman K."/>
            <person name="Thomas B.C."/>
            <person name="Malmstrom R."/>
            <person name="Stieglmeier M."/>
            <person name="Klingl A."/>
            <person name="Woyke T."/>
            <person name="Ryan C.M."/>
            <person name="Banfield J.F."/>
        </authorList>
    </citation>
    <scope>NUCLEOTIDE SEQUENCE [LARGE SCALE GENOMIC DNA]</scope>
    <source>
        <strain evidence="3">CG10_big_fil_rev_8_21_14_0_10_48_11</strain>
    </source>
</reference>
<evidence type="ECO:0000256" key="1">
    <source>
        <dbReference type="SAM" id="Phobius"/>
    </source>
</evidence>
<evidence type="ECO:0000313" key="3">
    <source>
        <dbReference type="EMBL" id="PJE75931.1"/>
    </source>
</evidence>
<accession>A0A2M8LEQ3</accession>
<keyword evidence="1" id="KW-0472">Membrane</keyword>
<name>A0A2M8LEQ3_9BACT</name>
<keyword evidence="1" id="KW-1133">Transmembrane helix</keyword>